<gene>
    <name evidence="2" type="ORF">LEM8419_00660</name>
</gene>
<protein>
    <recommendedName>
        <fullName evidence="4">Helix-hairpin-helix domain-containing protein</fullName>
    </recommendedName>
</protein>
<feature type="chain" id="PRO_5047002880" description="Helix-hairpin-helix domain-containing protein" evidence="1">
    <location>
        <begin position="26"/>
        <end position="685"/>
    </location>
</feature>
<comment type="caution">
    <text evidence="2">The sequence shown here is derived from an EMBL/GenBank/DDBJ whole genome shotgun (WGS) entry which is preliminary data.</text>
</comment>
<dbReference type="InterPro" id="IPR010994">
    <property type="entry name" value="RuvA_2-like"/>
</dbReference>
<evidence type="ECO:0000256" key="1">
    <source>
        <dbReference type="SAM" id="SignalP"/>
    </source>
</evidence>
<feature type="signal peptide" evidence="1">
    <location>
        <begin position="1"/>
        <end position="25"/>
    </location>
</feature>
<evidence type="ECO:0008006" key="4">
    <source>
        <dbReference type="Google" id="ProtNLM"/>
    </source>
</evidence>
<keyword evidence="3" id="KW-1185">Reference proteome</keyword>
<dbReference type="RefSeq" id="WP_238749550.1">
    <property type="nucleotide sequence ID" value="NZ_CAKLPZ010000001.1"/>
</dbReference>
<proteinExistence type="predicted"/>
<name>A0ABN8EZN0_9BACT</name>
<sequence>MSGRSLLQSITFLLCCLLGSRTLPAQTEPEQLIEDVIAQEAEDGGEFTFNAAFDLLEAYARRPLDLNRADAETLSATYLLSPPQIDALLDYRRQMGSFVSVYELQVVPGLDLETIRRLLPYVTVARGLDDINVPLRTLLSEGSRELFVRASRRLERARGYEGDDPRYTGDPWRTYVKYRQRYGTQLSLGVVAEKDPGEAFLRGSNRRRGFDFYSAHLFLRGLNRRVRAVALGDFSVSFGQGLVLYTGFGFGKSSLTTSVARRSPTLQPYASVNEASFMRGAGVTLAFGKHVEATVFGSRRARTANLDSDSTSVTSLGLSGLHRTTAEVADRNALQQHSYGGSLRYTPTDRLQLSLNLLGEHLSRPLLRTPRPYNRFYFNGDRLHNLSLDYHYRLRNLSFFGEVAGAVIGGRAMLHGVNVGLDRRVDLAIVYRNYARDYRALSAQPFGESGGGRNEEGIYLGLEVRPATRWRINAYYDLWRHDWLRFNIDAPSSGHEYRLRINYSIKRHLDAYVELRSETKGYGVAAAGPDVKIDPVIPRTRFQARFHTGYKLRPALEWRSRLDLGYTEDASKGLQRGVMLYQDLHYRPLGPLSVSARLAVFHTDGYDVRFYEYENGLTYNARVLPYYNEGARSFLLLRYKGIRQLTLELRLAQTRSFDGRTFGSGLEATDKTRRTEVGGQVIWRW</sequence>
<accession>A0ABN8EZN0</accession>
<organism evidence="2 3">
    <name type="scientific">Neolewinella maritima</name>
    <dbReference type="NCBI Taxonomy" id="1383882"/>
    <lineage>
        <taxon>Bacteria</taxon>
        <taxon>Pseudomonadati</taxon>
        <taxon>Bacteroidota</taxon>
        <taxon>Saprospiria</taxon>
        <taxon>Saprospirales</taxon>
        <taxon>Lewinellaceae</taxon>
        <taxon>Neolewinella</taxon>
    </lineage>
</organism>
<dbReference type="SUPFAM" id="SSF47781">
    <property type="entry name" value="RuvA domain 2-like"/>
    <property type="match status" value="1"/>
</dbReference>
<evidence type="ECO:0000313" key="2">
    <source>
        <dbReference type="EMBL" id="CAH0999362.1"/>
    </source>
</evidence>
<evidence type="ECO:0000313" key="3">
    <source>
        <dbReference type="Proteomes" id="UP000837803"/>
    </source>
</evidence>
<dbReference type="Gene3D" id="1.10.150.280">
    <property type="entry name" value="AF1531-like domain"/>
    <property type="match status" value="1"/>
</dbReference>
<dbReference type="EMBL" id="CAKLPZ010000001">
    <property type="protein sequence ID" value="CAH0999362.1"/>
    <property type="molecule type" value="Genomic_DNA"/>
</dbReference>
<dbReference type="Pfam" id="PF12836">
    <property type="entry name" value="HHH_3"/>
    <property type="match status" value="1"/>
</dbReference>
<keyword evidence="1" id="KW-0732">Signal</keyword>
<reference evidence="2" key="1">
    <citation type="submission" date="2021-12" db="EMBL/GenBank/DDBJ databases">
        <authorList>
            <person name="Rodrigo-Torres L."/>
            <person name="Arahal R. D."/>
            <person name="Lucena T."/>
        </authorList>
    </citation>
    <scope>NUCLEOTIDE SEQUENCE</scope>
    <source>
        <strain evidence="2">CECT 8419</strain>
    </source>
</reference>
<dbReference type="Proteomes" id="UP000837803">
    <property type="component" value="Unassembled WGS sequence"/>
</dbReference>